<dbReference type="InterPro" id="IPR036374">
    <property type="entry name" value="OxRdtase_Mopterin-bd_sf"/>
</dbReference>
<evidence type="ECO:0000259" key="1">
    <source>
        <dbReference type="Pfam" id="PF00174"/>
    </source>
</evidence>
<dbReference type="RefSeq" id="WP_211359796.1">
    <property type="nucleotide sequence ID" value="NZ_RJKE01000001.1"/>
</dbReference>
<proteinExistence type="predicted"/>
<comment type="caution">
    <text evidence="2">The sequence shown here is derived from an EMBL/GenBank/DDBJ whole genome shotgun (WGS) entry which is preliminary data.</text>
</comment>
<evidence type="ECO:0000313" key="3">
    <source>
        <dbReference type="Proteomes" id="UP000272400"/>
    </source>
</evidence>
<organism evidence="2 3">
    <name type="scientific">Actinocorallia herbida</name>
    <dbReference type="NCBI Taxonomy" id="58109"/>
    <lineage>
        <taxon>Bacteria</taxon>
        <taxon>Bacillati</taxon>
        <taxon>Actinomycetota</taxon>
        <taxon>Actinomycetes</taxon>
        <taxon>Streptosporangiales</taxon>
        <taxon>Thermomonosporaceae</taxon>
        <taxon>Actinocorallia</taxon>
    </lineage>
</organism>
<dbReference type="InterPro" id="IPR000572">
    <property type="entry name" value="OxRdtase_Mopterin-bd_dom"/>
</dbReference>
<accession>A0A3N1CYH3</accession>
<sequence length="153" mass="16238">MASAEDGPGLRIGGEVRAPGVLRMADLRDLPQRTAEVVFSCGSKGIRRHTFTGPLLRDVVAAADPEPAHGDRMNRLRFRLVLEAVDGHRVVLSWGELDPDFGAAPLLLAVSRDGASLDAEGPQLAVPGDRCGARSLGRVAAVTVRSDGRPARR</sequence>
<gene>
    <name evidence="2" type="ORF">EDD29_3896</name>
</gene>
<dbReference type="Pfam" id="PF00174">
    <property type="entry name" value="Oxidored_molyb"/>
    <property type="match status" value="1"/>
</dbReference>
<dbReference type="EMBL" id="RJKE01000001">
    <property type="protein sequence ID" value="ROO86332.1"/>
    <property type="molecule type" value="Genomic_DNA"/>
</dbReference>
<reference evidence="2 3" key="1">
    <citation type="submission" date="2018-11" db="EMBL/GenBank/DDBJ databases">
        <title>Sequencing the genomes of 1000 actinobacteria strains.</title>
        <authorList>
            <person name="Klenk H.-P."/>
        </authorList>
    </citation>
    <scope>NUCLEOTIDE SEQUENCE [LARGE SCALE GENOMIC DNA]</scope>
    <source>
        <strain evidence="2 3">DSM 44254</strain>
    </source>
</reference>
<dbReference type="SUPFAM" id="SSF56524">
    <property type="entry name" value="Oxidoreductase molybdopterin-binding domain"/>
    <property type="match status" value="1"/>
</dbReference>
<protein>
    <submittedName>
        <fullName evidence="2">Molybdopterin-dependent oxidoreductase-like protein</fullName>
    </submittedName>
</protein>
<dbReference type="AlphaFoldDB" id="A0A3N1CYH3"/>
<dbReference type="Gene3D" id="3.90.420.10">
    <property type="entry name" value="Oxidoreductase, molybdopterin-binding domain"/>
    <property type="match status" value="1"/>
</dbReference>
<keyword evidence="3" id="KW-1185">Reference proteome</keyword>
<evidence type="ECO:0000313" key="2">
    <source>
        <dbReference type="EMBL" id="ROO86332.1"/>
    </source>
</evidence>
<name>A0A3N1CYH3_9ACTN</name>
<dbReference type="Proteomes" id="UP000272400">
    <property type="component" value="Unassembled WGS sequence"/>
</dbReference>
<feature type="domain" description="Oxidoreductase molybdopterin-binding" evidence="1">
    <location>
        <begin position="10"/>
        <end position="69"/>
    </location>
</feature>